<gene>
    <name evidence="1" type="ORF">IFR04_015995</name>
</gene>
<organism evidence="1 2">
    <name type="scientific">Cadophora malorum</name>
    <dbReference type="NCBI Taxonomy" id="108018"/>
    <lineage>
        <taxon>Eukaryota</taxon>
        <taxon>Fungi</taxon>
        <taxon>Dikarya</taxon>
        <taxon>Ascomycota</taxon>
        <taxon>Pezizomycotina</taxon>
        <taxon>Leotiomycetes</taxon>
        <taxon>Helotiales</taxon>
        <taxon>Ploettnerulaceae</taxon>
        <taxon>Cadophora</taxon>
    </lineage>
</organism>
<keyword evidence="2" id="KW-1185">Reference proteome</keyword>
<comment type="caution">
    <text evidence="1">The sequence shown here is derived from an EMBL/GenBank/DDBJ whole genome shotgun (WGS) entry which is preliminary data.</text>
</comment>
<evidence type="ECO:0000313" key="2">
    <source>
        <dbReference type="Proteomes" id="UP000664132"/>
    </source>
</evidence>
<proteinExistence type="predicted"/>
<name>A0A8H7SZN8_9HELO</name>
<protein>
    <submittedName>
        <fullName evidence="1">Uncharacterized protein</fullName>
    </submittedName>
</protein>
<evidence type="ECO:0000313" key="1">
    <source>
        <dbReference type="EMBL" id="KAG4410874.1"/>
    </source>
</evidence>
<sequence length="80" mass="8960">MLERLVSLDSKPCGKYSPRLKVRGVRIGTIACQGAVFCFSDHDNAHRALLNVLQFFWSIDNGDHLSETIQNIHLPPDILA</sequence>
<dbReference type="Proteomes" id="UP000664132">
    <property type="component" value="Unassembled WGS sequence"/>
</dbReference>
<reference evidence="1" key="1">
    <citation type="submission" date="2021-02" db="EMBL/GenBank/DDBJ databases">
        <title>Genome sequence Cadophora malorum strain M34.</title>
        <authorList>
            <person name="Stefanovic E."/>
            <person name="Vu D."/>
            <person name="Scully C."/>
            <person name="Dijksterhuis J."/>
            <person name="Roader J."/>
            <person name="Houbraken J."/>
        </authorList>
    </citation>
    <scope>NUCLEOTIDE SEQUENCE</scope>
    <source>
        <strain evidence="1">M34</strain>
    </source>
</reference>
<accession>A0A8H7SZN8</accession>
<dbReference type="AlphaFoldDB" id="A0A8H7SZN8"/>
<dbReference type="EMBL" id="JAFJYH010000568">
    <property type="protein sequence ID" value="KAG4410874.1"/>
    <property type="molecule type" value="Genomic_DNA"/>
</dbReference>
<feature type="non-terminal residue" evidence="1">
    <location>
        <position position="80"/>
    </location>
</feature>